<dbReference type="Gene3D" id="2.60.120.380">
    <property type="match status" value="1"/>
</dbReference>
<evidence type="ECO:0000256" key="2">
    <source>
        <dbReference type="ARBA" id="ARBA00004496"/>
    </source>
</evidence>
<evidence type="ECO:0000313" key="9">
    <source>
        <dbReference type="EMBL" id="RKE98608.1"/>
    </source>
</evidence>
<evidence type="ECO:0000259" key="8">
    <source>
        <dbReference type="SMART" id="SM00060"/>
    </source>
</evidence>
<sequence>MIKKYSLVLIAFLCFFVSGFSQPWTENFNTQSNNSYAGTSIVINGRTWTKQAAGNFSYANTNMFSPAFTINDDNAGAHITTPVLNTCGTISFDYAYINGNATNVFQLQTSTDGTNFTTVATRVLGAAANLSYVNYSYNVNSSNATTYVRILSDNQNAHLFIDNLSVTVFAASTPTITATPTNITGLGYSFGSPTSASQSFDVTGNLLVNGTTVTSNSTNFEVSLDDTSFTNSVNIPAGTLNGTTTIYTRLATGLATNTYNSTLTITNTTTGIGTIPTINVEGIVTPPPPANDDCINATNLTIGAAPIVGDLSTASPTASLAQQQTKNDVWYSFTPSCTAELDITTTFTTGPDIDLYVYSSNCPASGNALFSSTTGNNTAETLTQTFTAGTTYYIRVLDFDTNATTFNISVNADGPNNATALEACIADTSIELSWNASTGTPPSGYIVFAQLGATVPSSATPGNASSYTANSDYSSATTYGTLGRAVYKGNATTATITGLTNTSDYSFTVVAYTCETGTGWATAINNTGSWSNTYTIDVPEATITSASVAPTSSVISWTNPLPTSCYEVLIVANQGSNTSFIPTGNGAGYTANATYSGSDSIIFKGNGITTTVTGLTTGLSYCYTIFIRNISTNEWSTGVSTCQTTGVSYCNSNGNTAFSTGIESVSFSSMNNLNTSTNTDYVDYTGNPALYIPLTLGESNNLNVSITVDGNNTVFTKAWIDWNNNGSFNDSGEEYDLGTFSTANSTGATSASPLSINTPAGATLGNTRMRVSTKWGSYSASCETGFSGEVEDYTVVITRPVGPEIHVKGNNNTIISGSNTTTGINNTAFGNSNVGVADTPNTFIIESIGTADLDLTGAPFVEISGANASDFVVTTQPSNDPITSGSSESFIITFTPSEAGPRTATVTIRNNDMTDSEDVFTFVINGTGNGPEINVTGNSLSIPSGSGIPDLSVNNFTILGSSNISTAQLVTKTFTIQNIGNQTLSVSNIVLSGPDATDFTITSPTNLSIPGGSDASLQIEFLPTTIGNKDAIVTITHNDTTGSESPDYTFSIRGIGIDYVICDSNVVQTIAMQDFEDAPATPTWNYTNTQTHASTVSVTGGTGYGAAGDIGGSNLFLDGKSFQLNNTVNTTWAYASLNFDSVDTQGYQDIELSIRVGAFSTSSGTSGLDSDDVIVAISEDNGSTWSDEVRVAGNNNSRWSFSSGTGIASVVYDNDNTYTDFTPSTSGFQTTEGYSTIKVTGLPSVSNLMVRITLKNNRFDEVWSIDDVLLTGKTPSVKTWDGSDWRDTNNTITTPPTSSQKAIFAGSYNTATNGGSVETCECEINASAILTIADNQYVEVQNDVTVDGQIIVNPKGSFVQVNDDALVNGLVLSDKTKIAVEKETAPMSNWYEYTYWSSPVVGEKIEDGLADATLNRRFWFNAERYLDDAGESNNNNNLDYNITDDVDDDNNDWTYAPDGTDMISGRGYASTHNQALFNNPMLGSPPHQFKYTFRGAFNNGVIPVAAYRNDTPTAPDNNWNFIGNPYPSAISVKAFFEENLYHNVTNPNGTITGSIYLWSHNSPYSNTNNGNEALNFSVSDYAVINVTGQTTAGDNTPFVIGPGPDFDRYIPSCQGFFVALSDDATTIDAPSNADPNVRTADIIFNNSMRVKDSNSNSVFYRNSNINLENKLWVDLTSDNGVFSQTLIGYVNGATNSFDGMAYDAPRVASAGANSVLYSIIPNNIKKFAIQGKHPNSLTLDEVIPLGFNTSIDIATLYTLSIAQLEGNFLNNNTIYVKDNLINVVHNLSTSDYTFTSETGEFNNRFEIVFRDTTLSVNEDELNTDQLTIIELNDDNVKFAISNNNFSIKSVEIINVLGQAIYKFEGSSNSEIFNLSSLSQSVYVAKIELSNGQIITKRAIKR</sequence>
<organism evidence="9 10">
    <name type="scientific">Ichthyenterobacterium magnum</name>
    <dbReference type="NCBI Taxonomy" id="1230530"/>
    <lineage>
        <taxon>Bacteria</taxon>
        <taxon>Pseudomonadati</taxon>
        <taxon>Bacteroidota</taxon>
        <taxon>Flavobacteriia</taxon>
        <taxon>Flavobacteriales</taxon>
        <taxon>Flavobacteriaceae</taxon>
        <taxon>Ichthyenterobacterium</taxon>
    </lineage>
</organism>
<evidence type="ECO:0000256" key="3">
    <source>
        <dbReference type="ARBA" id="ARBA00022490"/>
    </source>
</evidence>
<dbReference type="InterPro" id="IPR036116">
    <property type="entry name" value="FN3_sf"/>
</dbReference>
<evidence type="ECO:0000256" key="7">
    <source>
        <dbReference type="SAM" id="SignalP"/>
    </source>
</evidence>
<dbReference type="SUPFAM" id="SSF49265">
    <property type="entry name" value="Fibronectin type III"/>
    <property type="match status" value="2"/>
</dbReference>
<dbReference type="EMBL" id="RAQJ01000001">
    <property type="protein sequence ID" value="RKE98608.1"/>
    <property type="molecule type" value="Genomic_DNA"/>
</dbReference>
<feature type="signal peptide" evidence="7">
    <location>
        <begin position="1"/>
        <end position="23"/>
    </location>
</feature>
<proteinExistence type="predicted"/>
<dbReference type="RefSeq" id="WP_120199813.1">
    <property type="nucleotide sequence ID" value="NZ_RAQJ01000001.1"/>
</dbReference>
<dbReference type="Gene3D" id="2.60.40.10">
    <property type="entry name" value="Immunoglobulins"/>
    <property type="match status" value="3"/>
</dbReference>
<dbReference type="NCBIfam" id="NF012200">
    <property type="entry name" value="choice_anch_D"/>
    <property type="match status" value="2"/>
</dbReference>
<dbReference type="Pfam" id="PF23759">
    <property type="entry name" value="GBD_T9SS_assoc"/>
    <property type="match status" value="1"/>
</dbReference>
<dbReference type="InterPro" id="IPR056600">
    <property type="entry name" value="GBD_T9SS_assoc"/>
</dbReference>
<evidence type="ECO:0000256" key="5">
    <source>
        <dbReference type="ARBA" id="ARBA00023069"/>
    </source>
</evidence>
<evidence type="ECO:0000256" key="6">
    <source>
        <dbReference type="ARBA" id="ARBA00023273"/>
    </source>
</evidence>
<evidence type="ECO:0000256" key="4">
    <source>
        <dbReference type="ARBA" id="ARBA00022729"/>
    </source>
</evidence>
<keyword evidence="6" id="KW-0966">Cell projection</keyword>
<dbReference type="Pfam" id="PF20009">
    <property type="entry name" value="GEVED"/>
    <property type="match status" value="1"/>
</dbReference>
<feature type="domain" description="Fibronectin type-III" evidence="8">
    <location>
        <begin position="415"/>
        <end position="519"/>
    </location>
</feature>
<keyword evidence="4 7" id="KW-0732">Signal</keyword>
<reference evidence="9 10" key="1">
    <citation type="submission" date="2018-09" db="EMBL/GenBank/DDBJ databases">
        <title>Genomic Encyclopedia of Archaeal and Bacterial Type Strains, Phase II (KMG-II): from individual species to whole genera.</title>
        <authorList>
            <person name="Goeker M."/>
        </authorList>
    </citation>
    <scope>NUCLEOTIDE SEQUENCE [LARGE SCALE GENOMIC DNA]</scope>
    <source>
        <strain evidence="9 10">DSM 26283</strain>
    </source>
</reference>
<keyword evidence="10" id="KW-1185">Reference proteome</keyword>
<feature type="chain" id="PRO_5019409993" description="Fibronectin type-III domain-containing protein" evidence="7">
    <location>
        <begin position="24"/>
        <end position="1901"/>
    </location>
</feature>
<dbReference type="InterPro" id="IPR026444">
    <property type="entry name" value="Secre_tail"/>
</dbReference>
<evidence type="ECO:0000313" key="10">
    <source>
        <dbReference type="Proteomes" id="UP000284892"/>
    </source>
</evidence>
<comment type="caution">
    <text evidence="9">The sequence shown here is derived from an EMBL/GenBank/DDBJ whole genome shotgun (WGS) entry which is preliminary data.</text>
</comment>
<dbReference type="Proteomes" id="UP000284892">
    <property type="component" value="Unassembled WGS sequence"/>
</dbReference>
<keyword evidence="3" id="KW-0963">Cytoplasm</keyword>
<comment type="subcellular location">
    <subcellularLocation>
        <location evidence="1">Cell projection</location>
        <location evidence="1">Cilium</location>
    </subcellularLocation>
    <subcellularLocation>
        <location evidence="2">Cytoplasm</location>
    </subcellularLocation>
</comment>
<dbReference type="InterPro" id="IPR013783">
    <property type="entry name" value="Ig-like_fold"/>
</dbReference>
<name>A0A420DWK1_9FLAO</name>
<dbReference type="InterPro" id="IPR045474">
    <property type="entry name" value="GEVED"/>
</dbReference>
<dbReference type="OrthoDB" id="1652165at2"/>
<dbReference type="Pfam" id="PF22544">
    <property type="entry name" value="HYDIN_VesB_CFA65-like_Ig"/>
    <property type="match status" value="1"/>
</dbReference>
<evidence type="ECO:0000256" key="1">
    <source>
        <dbReference type="ARBA" id="ARBA00004138"/>
    </source>
</evidence>
<keyword evidence="5" id="KW-0969">Cilium</keyword>
<protein>
    <recommendedName>
        <fullName evidence="8">Fibronectin type-III domain-containing protein</fullName>
    </recommendedName>
</protein>
<feature type="domain" description="Fibronectin type-III" evidence="8">
    <location>
        <begin position="537"/>
        <end position="636"/>
    </location>
</feature>
<accession>A0A420DWK1</accession>
<dbReference type="NCBIfam" id="TIGR04183">
    <property type="entry name" value="Por_Secre_tail"/>
    <property type="match status" value="1"/>
</dbReference>
<dbReference type="InterPro" id="IPR003961">
    <property type="entry name" value="FN3_dom"/>
</dbReference>
<dbReference type="InterPro" id="IPR053879">
    <property type="entry name" value="HYDIN_VesB_CFA65-like_Ig"/>
</dbReference>
<dbReference type="SMART" id="SM00060">
    <property type="entry name" value="FN3"/>
    <property type="match status" value="2"/>
</dbReference>
<gene>
    <name evidence="9" type="ORF">BXY80_0698</name>
</gene>